<dbReference type="Gene3D" id="2.60.120.860">
    <property type="match status" value="1"/>
</dbReference>
<dbReference type="STRING" id="573061.Clocel_2428"/>
<dbReference type="InterPro" id="IPR008841">
    <property type="entry name" value="Siphovirus-type_tail_N"/>
</dbReference>
<feature type="domain" description="Siphovirus-type tail component RIFT-related" evidence="1">
    <location>
        <begin position="10"/>
        <end position="131"/>
    </location>
</feature>
<dbReference type="InterPro" id="IPR054738">
    <property type="entry name" value="Siphovirus-type_tail_C"/>
</dbReference>
<evidence type="ECO:0000313" key="3">
    <source>
        <dbReference type="EMBL" id="ADL52141.1"/>
    </source>
</evidence>
<dbReference type="Gene3D" id="2.40.30.200">
    <property type="match status" value="1"/>
</dbReference>
<evidence type="ECO:0000313" key="4">
    <source>
        <dbReference type="Proteomes" id="UP000002730"/>
    </source>
</evidence>
<organism evidence="3 4">
    <name type="scientific">Clostridium cellulovorans (strain ATCC 35296 / DSM 3052 / OCM 3 / 743B)</name>
    <dbReference type="NCBI Taxonomy" id="573061"/>
    <lineage>
        <taxon>Bacteria</taxon>
        <taxon>Bacillati</taxon>
        <taxon>Bacillota</taxon>
        <taxon>Clostridia</taxon>
        <taxon>Eubacteriales</taxon>
        <taxon>Clostridiaceae</taxon>
        <taxon>Clostridium</taxon>
    </lineage>
</organism>
<dbReference type="Proteomes" id="UP000002730">
    <property type="component" value="Chromosome"/>
</dbReference>
<dbReference type="AlphaFoldDB" id="D9SQ05"/>
<accession>D9SQ05</accession>
<dbReference type="Pfam" id="PF05709">
    <property type="entry name" value="Sipho_tail"/>
    <property type="match status" value="1"/>
</dbReference>
<protein>
    <submittedName>
        <fullName evidence="3">Tail component family protein</fullName>
    </submittedName>
</protein>
<gene>
    <name evidence="3" type="ordered locus">Clocel_2428</name>
</gene>
<reference evidence="3 4" key="1">
    <citation type="submission" date="2010-08" db="EMBL/GenBank/DDBJ databases">
        <title>Complete sequence of Clostridium cellulovorans 743B.</title>
        <authorList>
            <consortium name="US DOE Joint Genome Institute"/>
            <person name="Lucas S."/>
            <person name="Copeland A."/>
            <person name="Lapidus A."/>
            <person name="Cheng J.-F."/>
            <person name="Bruce D."/>
            <person name="Goodwin L."/>
            <person name="Pitluck S."/>
            <person name="Chertkov O."/>
            <person name="Detter J.C."/>
            <person name="Han C."/>
            <person name="Tapia R."/>
            <person name="Land M."/>
            <person name="Hauser L."/>
            <person name="Chang Y.-J."/>
            <person name="Jeffries C."/>
            <person name="Kyrpides N."/>
            <person name="Ivanova N."/>
            <person name="Mikhailova N."/>
            <person name="Hemme C.L."/>
            <person name="Woyke T."/>
        </authorList>
    </citation>
    <scope>NUCLEOTIDE SEQUENCE [LARGE SCALE GENOMIC DNA]</scope>
    <source>
        <strain evidence="4">ATCC 35296 / DSM 3052 / OCM 3 / 743B</strain>
    </source>
</reference>
<evidence type="ECO:0000259" key="2">
    <source>
        <dbReference type="Pfam" id="PF22768"/>
    </source>
</evidence>
<feature type="domain" description="Siphovirus-type tail component C-terminal" evidence="2">
    <location>
        <begin position="178"/>
        <end position="283"/>
    </location>
</feature>
<dbReference type="RefSeq" id="WP_010074653.1">
    <property type="nucleotide sequence ID" value="NC_014393.1"/>
</dbReference>
<dbReference type="EMBL" id="CP002160">
    <property type="protein sequence ID" value="ADL52141.1"/>
    <property type="molecule type" value="Genomic_DNA"/>
</dbReference>
<sequence length="286" mass="31684">MDIITYTNSKGVTININDSFPFRFEDINGADKVANEIDVIKNYKQDGKQITGSSLGERELVITGTIKGDDVNILEDLKRSMIKIFNPNLEGTLTYYIGGLIKSIQCKPQSTVEFKNTGFKNIKRFSVELLCEDPYWKDISSNIASAGSWTKTFAFPLVMTNFKFGVQATTPTILNNVGDVDTGMIIYFKANGSVTNPTLINPINGQYMKVLKAMAAGEVIKVNTNTGQKKITFIQNNTETNITNLMEYGSTFLQLELGGNQLKSSATSGYTYLDVDIEYTPKYLGV</sequence>
<dbReference type="eggNOG" id="COG4722">
    <property type="taxonomic scope" value="Bacteria"/>
</dbReference>
<evidence type="ECO:0000259" key="1">
    <source>
        <dbReference type="Pfam" id="PF05709"/>
    </source>
</evidence>
<dbReference type="OrthoDB" id="2079081at2"/>
<dbReference type="KEGG" id="ccb:Clocel_2428"/>
<keyword evidence="4" id="KW-1185">Reference proteome</keyword>
<name>D9SQ05_CLOC7</name>
<proteinExistence type="predicted"/>
<dbReference type="HOGENOM" id="CLU_083267_1_0_9"/>
<dbReference type="Pfam" id="PF22768">
    <property type="entry name" value="SPP1_Dit"/>
    <property type="match status" value="1"/>
</dbReference>